<evidence type="ECO:0000256" key="1">
    <source>
        <dbReference type="SAM" id="MobiDB-lite"/>
    </source>
</evidence>
<dbReference type="Proteomes" id="UP000789901">
    <property type="component" value="Unassembled WGS sequence"/>
</dbReference>
<sequence length="212" mass="24589">RLQFGLKPTHNSESKQTRRKRGKEANCAAIKGKEIDCHWKQSVLVCKTKDIELRTGSDHQANWKDYQAELNKELKRKLLKNSEKENKTLDELWDIIESSIKKLATNKLLQKKKTCVVEDISYTDTENKKLRKNIRTLGKWSSLVGNLSRRLKNRFHPIKEINSKWYEPLIGEVTEEEWGEALEQTKSKSAPGVSSITYPMIKKANGYAKEIF</sequence>
<organism evidence="2 3">
    <name type="scientific">Gigaspora margarita</name>
    <dbReference type="NCBI Taxonomy" id="4874"/>
    <lineage>
        <taxon>Eukaryota</taxon>
        <taxon>Fungi</taxon>
        <taxon>Fungi incertae sedis</taxon>
        <taxon>Mucoromycota</taxon>
        <taxon>Glomeromycotina</taxon>
        <taxon>Glomeromycetes</taxon>
        <taxon>Diversisporales</taxon>
        <taxon>Gigasporaceae</taxon>
        <taxon>Gigaspora</taxon>
    </lineage>
</organism>
<feature type="region of interest" description="Disordered" evidence="1">
    <location>
        <begin position="1"/>
        <end position="24"/>
    </location>
</feature>
<comment type="caution">
    <text evidence="2">The sequence shown here is derived from an EMBL/GenBank/DDBJ whole genome shotgun (WGS) entry which is preliminary data.</text>
</comment>
<name>A0ABN7W4T7_GIGMA</name>
<keyword evidence="3" id="KW-1185">Reference proteome</keyword>
<proteinExistence type="predicted"/>
<gene>
    <name evidence="2" type="ORF">GMARGA_LOCUS26518</name>
</gene>
<dbReference type="EMBL" id="CAJVQB010031027">
    <property type="protein sequence ID" value="CAG8816355.1"/>
    <property type="molecule type" value="Genomic_DNA"/>
</dbReference>
<evidence type="ECO:0000313" key="2">
    <source>
        <dbReference type="EMBL" id="CAG8816355.1"/>
    </source>
</evidence>
<feature type="non-terminal residue" evidence="2">
    <location>
        <position position="1"/>
    </location>
</feature>
<protein>
    <submittedName>
        <fullName evidence="2">26985_t:CDS:1</fullName>
    </submittedName>
</protein>
<reference evidence="2 3" key="1">
    <citation type="submission" date="2021-06" db="EMBL/GenBank/DDBJ databases">
        <authorList>
            <person name="Kallberg Y."/>
            <person name="Tangrot J."/>
            <person name="Rosling A."/>
        </authorList>
    </citation>
    <scope>NUCLEOTIDE SEQUENCE [LARGE SCALE GENOMIC DNA]</scope>
    <source>
        <strain evidence="2 3">120-4 pot B 10/14</strain>
    </source>
</reference>
<evidence type="ECO:0000313" key="3">
    <source>
        <dbReference type="Proteomes" id="UP000789901"/>
    </source>
</evidence>
<accession>A0ABN7W4T7</accession>